<comment type="caution">
    <text evidence="2">The sequence shown here is derived from an EMBL/GenBank/DDBJ whole genome shotgun (WGS) entry which is preliminary data.</text>
</comment>
<organism evidence="2 3">
    <name type="scientific">Stereocaulon virgatum</name>
    <dbReference type="NCBI Taxonomy" id="373712"/>
    <lineage>
        <taxon>Eukaryota</taxon>
        <taxon>Fungi</taxon>
        <taxon>Dikarya</taxon>
        <taxon>Ascomycota</taxon>
        <taxon>Pezizomycotina</taxon>
        <taxon>Lecanoromycetes</taxon>
        <taxon>OSLEUM clade</taxon>
        <taxon>Lecanoromycetidae</taxon>
        <taxon>Lecanorales</taxon>
        <taxon>Lecanorineae</taxon>
        <taxon>Stereocaulaceae</taxon>
        <taxon>Stereocaulon</taxon>
    </lineage>
</organism>
<feature type="compositionally biased region" description="Polar residues" evidence="1">
    <location>
        <begin position="170"/>
        <end position="179"/>
    </location>
</feature>
<gene>
    <name evidence="2" type="ORF">N7G274_009278</name>
</gene>
<name>A0ABR3ZZ62_9LECA</name>
<evidence type="ECO:0000256" key="1">
    <source>
        <dbReference type="SAM" id="MobiDB-lite"/>
    </source>
</evidence>
<dbReference type="Proteomes" id="UP001590950">
    <property type="component" value="Unassembled WGS sequence"/>
</dbReference>
<feature type="compositionally biased region" description="Polar residues" evidence="1">
    <location>
        <begin position="141"/>
        <end position="150"/>
    </location>
</feature>
<feature type="compositionally biased region" description="Basic and acidic residues" evidence="1">
    <location>
        <begin position="111"/>
        <end position="120"/>
    </location>
</feature>
<feature type="region of interest" description="Disordered" evidence="1">
    <location>
        <begin position="76"/>
        <end position="216"/>
    </location>
</feature>
<proteinExistence type="predicted"/>
<evidence type="ECO:0000313" key="2">
    <source>
        <dbReference type="EMBL" id="KAL2038058.1"/>
    </source>
</evidence>
<reference evidence="2 3" key="1">
    <citation type="submission" date="2024-09" db="EMBL/GenBank/DDBJ databases">
        <title>Rethinking Asexuality: The Enigmatic Case of Functional Sexual Genes in Lepraria (Stereocaulaceae).</title>
        <authorList>
            <person name="Doellman M."/>
            <person name="Sun Y."/>
            <person name="Barcenas-Pena A."/>
            <person name="Lumbsch H.T."/>
            <person name="Grewe F."/>
        </authorList>
    </citation>
    <scope>NUCLEOTIDE SEQUENCE [LARGE SCALE GENOMIC DNA]</scope>
    <source>
        <strain evidence="2 3">Mercado 3170</strain>
    </source>
</reference>
<accession>A0ABR3ZZ62</accession>
<sequence>MDRMLLGDIPAPSNSKGKGKAVEVDGYDSDVFDGAHVLATMMSISYVADKKGKPDVDEDATDDEEAHQAAMALMTLSPHKRRCQTPNDGEDVPKKKLASSSGKKGTPAGKSGKETAKEPKTPSSKVTRSVAKSGAVKDKVATTTVSHKPGSSSKTVTTSKTVSAAKSASPGESTFPANSTDDKSFGNAYLTTRETIRKRQVPKAAPMDPRPIPTSWDEMDGADKTMMSMKAAGKSWAEIAEVYQENTGQVTKPSSLPNRLTRIKCNMTTLRRGDDALLMVAKEHIEKKFAHDKWTLIAARMRNCYQTDDYPTAFLQKEAKKCETLLEKDDARGKKLQAAIAKAKFGDLGTSDEDDDDSDDEDYED</sequence>
<evidence type="ECO:0000313" key="3">
    <source>
        <dbReference type="Proteomes" id="UP001590950"/>
    </source>
</evidence>
<evidence type="ECO:0008006" key="4">
    <source>
        <dbReference type="Google" id="ProtNLM"/>
    </source>
</evidence>
<protein>
    <recommendedName>
        <fullName evidence="4">Myb-like domain-containing protein</fullName>
    </recommendedName>
</protein>
<dbReference type="EMBL" id="JBEFKJ010000035">
    <property type="protein sequence ID" value="KAL2038058.1"/>
    <property type="molecule type" value="Genomic_DNA"/>
</dbReference>
<keyword evidence="3" id="KW-1185">Reference proteome</keyword>
<feature type="compositionally biased region" description="Low complexity" evidence="1">
    <location>
        <begin position="151"/>
        <end position="169"/>
    </location>
</feature>
<feature type="region of interest" description="Disordered" evidence="1">
    <location>
        <begin position="1"/>
        <end position="22"/>
    </location>
</feature>